<proteinExistence type="predicted"/>
<protein>
    <submittedName>
        <fullName evidence="1">Uncharacterized protein</fullName>
    </submittedName>
</protein>
<dbReference type="AlphaFoldDB" id="A0A0V0YT15"/>
<dbReference type="OrthoDB" id="10278483at2759"/>
<dbReference type="Proteomes" id="UP000054783">
    <property type="component" value="Unassembled WGS sequence"/>
</dbReference>
<organism evidence="1 2">
    <name type="scientific">Trichinella patagoniensis</name>
    <dbReference type="NCBI Taxonomy" id="990121"/>
    <lineage>
        <taxon>Eukaryota</taxon>
        <taxon>Metazoa</taxon>
        <taxon>Ecdysozoa</taxon>
        <taxon>Nematoda</taxon>
        <taxon>Enoplea</taxon>
        <taxon>Dorylaimia</taxon>
        <taxon>Trichinellida</taxon>
        <taxon>Trichinellidae</taxon>
        <taxon>Trichinella</taxon>
    </lineage>
</organism>
<dbReference type="EMBL" id="JYDQ01002816">
    <property type="protein sequence ID" value="KRY03410.1"/>
    <property type="molecule type" value="Genomic_DNA"/>
</dbReference>
<comment type="caution">
    <text evidence="1">The sequence shown here is derived from an EMBL/GenBank/DDBJ whole genome shotgun (WGS) entry which is preliminary data.</text>
</comment>
<reference evidence="1 2" key="1">
    <citation type="submission" date="2015-01" db="EMBL/GenBank/DDBJ databases">
        <title>Evolution of Trichinella species and genotypes.</title>
        <authorList>
            <person name="Korhonen P.K."/>
            <person name="Edoardo P."/>
            <person name="Giuseppe L.R."/>
            <person name="Gasser R.B."/>
        </authorList>
    </citation>
    <scope>NUCLEOTIDE SEQUENCE [LARGE SCALE GENOMIC DNA]</scope>
    <source>
        <strain evidence="1">ISS2496</strain>
    </source>
</reference>
<keyword evidence="2" id="KW-1185">Reference proteome</keyword>
<sequence length="64" mass="7456">MISETTLEQLGNVTAPNTVRSNCNQEQIQYLRMFVMPNLERNDVNMTYHVAQSKRNTIKNQLKT</sequence>
<accession>A0A0V0YT15</accession>
<name>A0A0V0YT15_9BILA</name>
<gene>
    <name evidence="1" type="ORF">T12_10865</name>
</gene>
<evidence type="ECO:0000313" key="2">
    <source>
        <dbReference type="Proteomes" id="UP000054783"/>
    </source>
</evidence>
<evidence type="ECO:0000313" key="1">
    <source>
        <dbReference type="EMBL" id="KRY03410.1"/>
    </source>
</evidence>